<dbReference type="PANTHER" id="PTHR11559">
    <property type="entry name" value="CARBOXYLESTERASE"/>
    <property type="match status" value="1"/>
</dbReference>
<dbReference type="OrthoDB" id="408631at2759"/>
<dbReference type="Proteomes" id="UP000310066">
    <property type="component" value="Unassembled WGS sequence"/>
</dbReference>
<evidence type="ECO:0000259" key="4">
    <source>
        <dbReference type="Pfam" id="PF00135"/>
    </source>
</evidence>
<keyword evidence="2 3" id="KW-0378">Hydrolase</keyword>
<evidence type="ECO:0000313" key="6">
    <source>
        <dbReference type="Proteomes" id="UP000310066"/>
    </source>
</evidence>
<evidence type="ECO:0000256" key="1">
    <source>
        <dbReference type="ARBA" id="ARBA00005964"/>
    </source>
</evidence>
<reference evidence="5 6" key="1">
    <citation type="submission" date="2017-03" db="EMBL/GenBank/DDBJ databases">
        <title>Genomes of endolithic fungi from Antarctica.</title>
        <authorList>
            <person name="Coleine C."/>
            <person name="Masonjones S."/>
            <person name="Stajich J.E."/>
        </authorList>
    </citation>
    <scope>NUCLEOTIDE SEQUENCE [LARGE SCALE GENOMIC DNA]</scope>
    <source>
        <strain evidence="5 6">CCFEE 5311</strain>
    </source>
</reference>
<dbReference type="InterPro" id="IPR002018">
    <property type="entry name" value="CarbesteraseB"/>
</dbReference>
<proteinExistence type="inferred from homology"/>
<sequence length="530" mass="58531">MHSIPLIASLFAVVAAAQTNGPIVDLGYAQYRGTPNQTFGVTTFFGLRYAASPTGRLRWQPPVAIEYQNDYNSSTIIDATEQGPICVQTTPFWNITNTTSIPVQPGIEDCLLLDILVPAQPANSRLNVLVQIHGGGYAGGNSETYPGYALVNQSAGNLIYVSIQYRLAAFGFLAGSEIRENGVANAGLLDQRAALDWVQRNIRFFGGDPTKVTIMGGSAGGGSVLNQMILYGGEDNPPFRAVISERPWVQTYHNNSVLEMQFREVLNATKCNGLACLRALSGDELNVGQQVALINAYVNNPRMYGFGDYWYGPTVDGEYIRDFPSRELGAGHFSKVPLLVDTETYEGFIFSNQSQRTVADETADFQIIFPYAKNSFWTRLYELYPASAFNSTFFQRQTIYGDYIINCPTYYMASAVSDFGLPAYKLVFNAGTEEHGATRPFLHNTNASTINNATLALWMKDWYLSFTINQDPNAQSFSGESKPYWPAYNLPGSMNFTVMDVNYTMVGPVQDFWASGGCDFFRGQSSVVRN</sequence>
<feature type="domain" description="Carboxylesterase type B" evidence="4">
    <location>
        <begin position="22"/>
        <end position="505"/>
    </location>
</feature>
<dbReference type="SUPFAM" id="SSF53474">
    <property type="entry name" value="alpha/beta-Hydrolases"/>
    <property type="match status" value="1"/>
</dbReference>
<dbReference type="Pfam" id="PF00135">
    <property type="entry name" value="COesterase"/>
    <property type="match status" value="1"/>
</dbReference>
<dbReference type="EMBL" id="NAJP01000011">
    <property type="protein sequence ID" value="TKA45579.1"/>
    <property type="molecule type" value="Genomic_DNA"/>
</dbReference>
<evidence type="ECO:0000313" key="5">
    <source>
        <dbReference type="EMBL" id="TKA45579.1"/>
    </source>
</evidence>
<accession>A0A4V5N8Z0</accession>
<dbReference type="PROSITE" id="PS00122">
    <property type="entry name" value="CARBOXYLESTERASE_B_1"/>
    <property type="match status" value="1"/>
</dbReference>
<feature type="chain" id="PRO_5021036049" description="Carboxylic ester hydrolase" evidence="3">
    <location>
        <begin position="17"/>
        <end position="530"/>
    </location>
</feature>
<dbReference type="STRING" id="329885.A0A4V5N8Z0"/>
<dbReference type="InterPro" id="IPR029058">
    <property type="entry name" value="AB_hydrolase_fold"/>
</dbReference>
<gene>
    <name evidence="5" type="ORF">B0A54_04118</name>
</gene>
<comment type="similarity">
    <text evidence="1 3">Belongs to the type-B carboxylesterase/lipase family.</text>
</comment>
<evidence type="ECO:0000256" key="3">
    <source>
        <dbReference type="RuleBase" id="RU361235"/>
    </source>
</evidence>
<keyword evidence="3" id="KW-0732">Signal</keyword>
<evidence type="ECO:0000256" key="2">
    <source>
        <dbReference type="ARBA" id="ARBA00022801"/>
    </source>
</evidence>
<organism evidence="5 6">
    <name type="scientific">Friedmanniomyces endolithicus</name>
    <dbReference type="NCBI Taxonomy" id="329885"/>
    <lineage>
        <taxon>Eukaryota</taxon>
        <taxon>Fungi</taxon>
        <taxon>Dikarya</taxon>
        <taxon>Ascomycota</taxon>
        <taxon>Pezizomycotina</taxon>
        <taxon>Dothideomycetes</taxon>
        <taxon>Dothideomycetidae</taxon>
        <taxon>Mycosphaerellales</taxon>
        <taxon>Teratosphaeriaceae</taxon>
        <taxon>Friedmanniomyces</taxon>
    </lineage>
</organism>
<dbReference type="AlphaFoldDB" id="A0A4V5N8Z0"/>
<dbReference type="EC" id="3.1.1.-" evidence="3"/>
<dbReference type="Gene3D" id="3.40.50.1820">
    <property type="entry name" value="alpha/beta hydrolase"/>
    <property type="match status" value="1"/>
</dbReference>
<protein>
    <recommendedName>
        <fullName evidence="3">Carboxylic ester hydrolase</fullName>
        <ecNumber evidence="3">3.1.1.-</ecNumber>
    </recommendedName>
</protein>
<dbReference type="InterPro" id="IPR050309">
    <property type="entry name" value="Type-B_Carboxylest/Lipase"/>
</dbReference>
<feature type="signal peptide" evidence="3">
    <location>
        <begin position="1"/>
        <end position="16"/>
    </location>
</feature>
<name>A0A4V5N8Z0_9PEZI</name>
<comment type="caution">
    <text evidence="5">The sequence shown here is derived from an EMBL/GenBank/DDBJ whole genome shotgun (WGS) entry which is preliminary data.</text>
</comment>
<dbReference type="InterPro" id="IPR019826">
    <property type="entry name" value="Carboxylesterase_B_AS"/>
</dbReference>
<dbReference type="GO" id="GO:0016787">
    <property type="term" value="F:hydrolase activity"/>
    <property type="evidence" value="ECO:0007669"/>
    <property type="project" value="UniProtKB-KW"/>
</dbReference>